<organism evidence="1 2">
    <name type="scientific">Saccharopolyspora dendranthemae</name>
    <dbReference type="NCBI Taxonomy" id="1181886"/>
    <lineage>
        <taxon>Bacteria</taxon>
        <taxon>Bacillati</taxon>
        <taxon>Actinomycetota</taxon>
        <taxon>Actinomycetes</taxon>
        <taxon>Pseudonocardiales</taxon>
        <taxon>Pseudonocardiaceae</taxon>
        <taxon>Saccharopolyspora</taxon>
    </lineage>
</organism>
<name>A0A561V993_9PSEU</name>
<evidence type="ECO:0000313" key="1">
    <source>
        <dbReference type="EMBL" id="TWG08179.1"/>
    </source>
</evidence>
<dbReference type="Proteomes" id="UP000316184">
    <property type="component" value="Unassembled WGS sequence"/>
</dbReference>
<dbReference type="Gene3D" id="1.20.120.450">
    <property type="entry name" value="dinb family like domain"/>
    <property type="match status" value="1"/>
</dbReference>
<accession>A0A561V993</accession>
<dbReference type="SUPFAM" id="SSF109854">
    <property type="entry name" value="DinB/YfiT-like putative metalloenzymes"/>
    <property type="match status" value="1"/>
</dbReference>
<sequence>MDRIEPPLIGGERETLVGFLDYHRATFAGKCAGLTDNQLQKPSAPPSDLTLLGLVRHMADVERAWFRRCVNGEHDLPRVWGDFQDAFAVAEADSAEAFSAWETEVERAREIEPAVGSLDSAFPRPGWDDDFSLRFVLVHMIEEYARHNGHADLLREAIDGSTGE</sequence>
<gene>
    <name evidence="1" type="ORF">FHU35_11798</name>
</gene>
<dbReference type="AlphaFoldDB" id="A0A561V993"/>
<comment type="caution">
    <text evidence="1">The sequence shown here is derived from an EMBL/GenBank/DDBJ whole genome shotgun (WGS) entry which is preliminary data.</text>
</comment>
<keyword evidence="2" id="KW-1185">Reference proteome</keyword>
<protein>
    <submittedName>
        <fullName evidence="1">Uncharacterized protein DUF664</fullName>
    </submittedName>
</protein>
<dbReference type="InterPro" id="IPR034660">
    <property type="entry name" value="DinB/YfiT-like"/>
</dbReference>
<dbReference type="OrthoDB" id="4548523at2"/>
<dbReference type="EMBL" id="VIWX01000001">
    <property type="protein sequence ID" value="TWG08179.1"/>
    <property type="molecule type" value="Genomic_DNA"/>
</dbReference>
<proteinExistence type="predicted"/>
<evidence type="ECO:0000313" key="2">
    <source>
        <dbReference type="Proteomes" id="UP000316184"/>
    </source>
</evidence>
<reference evidence="1 2" key="1">
    <citation type="submission" date="2019-06" db="EMBL/GenBank/DDBJ databases">
        <title>Sequencing the genomes of 1000 actinobacteria strains.</title>
        <authorList>
            <person name="Klenk H.-P."/>
        </authorList>
    </citation>
    <scope>NUCLEOTIDE SEQUENCE [LARGE SCALE GENOMIC DNA]</scope>
    <source>
        <strain evidence="1 2">DSM 46699</strain>
    </source>
</reference>
<dbReference type="Pfam" id="PF04978">
    <property type="entry name" value="MST"/>
    <property type="match status" value="1"/>
</dbReference>
<dbReference type="InterPro" id="IPR007061">
    <property type="entry name" value="MST-like"/>
</dbReference>
<dbReference type="RefSeq" id="WP_145736852.1">
    <property type="nucleotide sequence ID" value="NZ_VIWX01000001.1"/>
</dbReference>